<evidence type="ECO:0000256" key="1">
    <source>
        <dbReference type="ARBA" id="ARBA00022679"/>
    </source>
</evidence>
<dbReference type="RefSeq" id="WP_199485289.1">
    <property type="nucleotide sequence ID" value="NZ_QLYX01000014.1"/>
</dbReference>
<keyword evidence="6" id="KW-1133">Transmembrane helix</keyword>
<keyword evidence="3 8" id="KW-0418">Kinase</keyword>
<dbReference type="Proteomes" id="UP000251891">
    <property type="component" value="Unassembled WGS sequence"/>
</dbReference>
<proteinExistence type="predicted"/>
<accession>A0A365GZH4</accession>
<keyword evidence="6" id="KW-0812">Transmembrane</keyword>
<evidence type="ECO:0000259" key="7">
    <source>
        <dbReference type="PROSITE" id="PS50011"/>
    </source>
</evidence>
<keyword evidence="1" id="KW-0808">Transferase</keyword>
<comment type="caution">
    <text evidence="8">The sequence shown here is derived from an EMBL/GenBank/DDBJ whole genome shotgun (WGS) entry which is preliminary data.</text>
</comment>
<keyword evidence="4" id="KW-0067">ATP-binding</keyword>
<evidence type="ECO:0000313" key="8">
    <source>
        <dbReference type="EMBL" id="RAY12217.1"/>
    </source>
</evidence>
<feature type="region of interest" description="Disordered" evidence="5">
    <location>
        <begin position="392"/>
        <end position="511"/>
    </location>
</feature>
<dbReference type="SMART" id="SM00220">
    <property type="entry name" value="S_TKc"/>
    <property type="match status" value="1"/>
</dbReference>
<feature type="domain" description="Protein kinase" evidence="7">
    <location>
        <begin position="23"/>
        <end position="271"/>
    </location>
</feature>
<protein>
    <submittedName>
        <fullName evidence="8">Serine/threonine protein kinase</fullName>
    </submittedName>
</protein>
<dbReference type="AlphaFoldDB" id="A0A365GZH4"/>
<dbReference type="InterPro" id="IPR011009">
    <property type="entry name" value="Kinase-like_dom_sf"/>
</dbReference>
<feature type="compositionally biased region" description="Low complexity" evidence="5">
    <location>
        <begin position="431"/>
        <end position="443"/>
    </location>
</feature>
<dbReference type="InterPro" id="IPR008271">
    <property type="entry name" value="Ser/Thr_kinase_AS"/>
</dbReference>
<name>A0A365GZH4_9ACTN</name>
<keyword evidence="6" id="KW-0472">Membrane</keyword>
<feature type="compositionally biased region" description="Gly residues" evidence="5">
    <location>
        <begin position="444"/>
        <end position="458"/>
    </location>
</feature>
<organism evidence="8 9">
    <name type="scientific">Actinomadura craniellae</name>
    <dbReference type="NCBI Taxonomy" id="2231787"/>
    <lineage>
        <taxon>Bacteria</taxon>
        <taxon>Bacillati</taxon>
        <taxon>Actinomycetota</taxon>
        <taxon>Actinomycetes</taxon>
        <taxon>Streptosporangiales</taxon>
        <taxon>Thermomonosporaceae</taxon>
        <taxon>Actinomadura</taxon>
    </lineage>
</organism>
<evidence type="ECO:0000256" key="6">
    <source>
        <dbReference type="SAM" id="Phobius"/>
    </source>
</evidence>
<evidence type="ECO:0000256" key="4">
    <source>
        <dbReference type="ARBA" id="ARBA00022840"/>
    </source>
</evidence>
<keyword evidence="2" id="KW-0547">Nucleotide-binding</keyword>
<dbReference type="CDD" id="cd14014">
    <property type="entry name" value="STKc_PknB_like"/>
    <property type="match status" value="1"/>
</dbReference>
<dbReference type="SUPFAM" id="SSF56112">
    <property type="entry name" value="Protein kinase-like (PK-like)"/>
    <property type="match status" value="1"/>
</dbReference>
<keyword evidence="8" id="KW-0723">Serine/threonine-protein kinase</keyword>
<dbReference type="PANTHER" id="PTHR43289:SF34">
    <property type="entry name" value="SERINE_THREONINE-PROTEIN KINASE YBDM-RELATED"/>
    <property type="match status" value="1"/>
</dbReference>
<feature type="compositionally biased region" description="Polar residues" evidence="5">
    <location>
        <begin position="393"/>
        <end position="405"/>
    </location>
</feature>
<dbReference type="Gene3D" id="1.10.510.10">
    <property type="entry name" value="Transferase(Phosphotransferase) domain 1"/>
    <property type="match status" value="1"/>
</dbReference>
<dbReference type="PROSITE" id="PS00108">
    <property type="entry name" value="PROTEIN_KINASE_ST"/>
    <property type="match status" value="1"/>
</dbReference>
<feature type="transmembrane region" description="Helical" evidence="6">
    <location>
        <begin position="366"/>
        <end position="387"/>
    </location>
</feature>
<evidence type="ECO:0000256" key="5">
    <source>
        <dbReference type="SAM" id="MobiDB-lite"/>
    </source>
</evidence>
<dbReference type="Gene3D" id="3.30.200.20">
    <property type="entry name" value="Phosphorylase Kinase, domain 1"/>
    <property type="match status" value="1"/>
</dbReference>
<evidence type="ECO:0000256" key="3">
    <source>
        <dbReference type="ARBA" id="ARBA00022777"/>
    </source>
</evidence>
<dbReference type="PANTHER" id="PTHR43289">
    <property type="entry name" value="MITOGEN-ACTIVATED PROTEIN KINASE KINASE KINASE 20-RELATED"/>
    <property type="match status" value="1"/>
</dbReference>
<dbReference type="EMBL" id="QLYX01000014">
    <property type="protein sequence ID" value="RAY12217.1"/>
    <property type="molecule type" value="Genomic_DNA"/>
</dbReference>
<evidence type="ECO:0000313" key="9">
    <source>
        <dbReference type="Proteomes" id="UP000251891"/>
    </source>
</evidence>
<dbReference type="GO" id="GO:0004674">
    <property type="term" value="F:protein serine/threonine kinase activity"/>
    <property type="evidence" value="ECO:0007669"/>
    <property type="project" value="UniProtKB-KW"/>
</dbReference>
<reference evidence="8 9" key="1">
    <citation type="submission" date="2018-06" db="EMBL/GenBank/DDBJ databases">
        <title>Actinomadura craniellae sp. nov. isolated from marine sponge Craniella sp.</title>
        <authorList>
            <person name="Li L."/>
            <person name="Xu Q.H."/>
            <person name="Lin H.W."/>
            <person name="Lu Y.H."/>
        </authorList>
    </citation>
    <scope>NUCLEOTIDE SEQUENCE [LARGE SCALE GENOMIC DNA]</scope>
    <source>
        <strain evidence="8 9">LHW63021</strain>
    </source>
</reference>
<dbReference type="InterPro" id="IPR000719">
    <property type="entry name" value="Prot_kinase_dom"/>
</dbReference>
<gene>
    <name evidence="8" type="ORF">DPM19_26210</name>
</gene>
<evidence type="ECO:0000256" key="2">
    <source>
        <dbReference type="ARBA" id="ARBA00022741"/>
    </source>
</evidence>
<dbReference type="PROSITE" id="PS50011">
    <property type="entry name" value="PROTEIN_KINASE_DOM"/>
    <property type="match status" value="1"/>
</dbReference>
<feature type="region of interest" description="Disordered" evidence="5">
    <location>
        <begin position="333"/>
        <end position="359"/>
    </location>
</feature>
<dbReference type="GO" id="GO:0005524">
    <property type="term" value="F:ATP binding"/>
    <property type="evidence" value="ECO:0007669"/>
    <property type="project" value="UniProtKB-KW"/>
</dbReference>
<sequence>MAATGDSTADRLQPGDPRRLGAYELIGRLGTGGQGSVYLGRAADGRQVAVKLLHGDLADDTLARERFVREASAAMRVARFCAAQVLDADVEGARPYIVSEYVPGPSLQKFVRENGPVSGAALERLAIGTATALVAIHQAGIVHRDLKPANVLLAPDGPRVIDFGIAKALDSAATLSSRVVGTPAYMAPEQLSGARVTPAVDVFAWGVTLAYVASGRPPFGQDSIPLVANRIMNMEPDLGDLEGPLRTLVADCLAKDPARRPTARDILFRLISQQGAVPAAAPAEVGTEILAQGATLAAPLPSPAGLGLLGAAVAGETGPQPAGQTERIEQVAAHHQAGMTAPGAADLTAPAPGGNGGGPKDALRRAVLAGAGGLAAAAAIVALVLLLPDPDSKTVQPSRNGSSAGVRSDAPVTGGPAYSNASPADGVSSRPLTTSGSPSTAPSGGTGGVSPGTGGWNPGGHQPSKPPTHQPSGTTSHHPTPPPTTHAPNPHGGDPDPVQPPECGFTGCDDD</sequence>
<keyword evidence="9" id="KW-1185">Reference proteome</keyword>
<dbReference type="Pfam" id="PF00069">
    <property type="entry name" value="Pkinase"/>
    <property type="match status" value="1"/>
</dbReference>